<feature type="region of interest" description="Disordered" evidence="1">
    <location>
        <begin position="58"/>
        <end position="77"/>
    </location>
</feature>
<protein>
    <submittedName>
        <fullName evidence="2">Integrase</fullName>
    </submittedName>
</protein>
<feature type="non-terminal residue" evidence="2">
    <location>
        <position position="117"/>
    </location>
</feature>
<feature type="compositionally biased region" description="Low complexity" evidence="1">
    <location>
        <begin position="59"/>
        <end position="74"/>
    </location>
</feature>
<reference evidence="2" key="1">
    <citation type="submission" date="2005-07" db="EMBL/GenBank/DDBJ databases">
        <title>Genetic Diversity of HIV-1 in Northern Kenya.</title>
        <authorList>
            <person name="Khamadi S.A."/>
            <person name="Ochieng W."/>
            <person name="Lihana R.W."/>
            <person name="Kiptoo M.K."/>
            <person name="Kinyua J.G."/>
            <person name="Lagat N."/>
            <person name="Muriuki J."/>
            <person name="Mwangi J."/>
            <person name="Pelle R."/>
            <person name="Muigai A."/>
            <person name="Carter J."/>
            <person name="Yamada R."/>
            <person name="Mpoke S."/>
        </authorList>
    </citation>
    <scope>NUCLEOTIDE SEQUENCE</scope>
    <source>
        <strain evidence="2">MYDH058</strain>
    </source>
</reference>
<organismHost>
    <name type="scientific">Homo sapiens</name>
    <name type="common">Human</name>
    <dbReference type="NCBI Taxonomy" id="9606"/>
</organismHost>
<proteinExistence type="predicted"/>
<dbReference type="InterPro" id="IPR012337">
    <property type="entry name" value="RNaseH-like_sf"/>
</dbReference>
<dbReference type="SUPFAM" id="SSF53098">
    <property type="entry name" value="Ribonuclease H-like"/>
    <property type="match status" value="1"/>
</dbReference>
<name>Q3S8K6_HV1</name>
<feature type="non-terminal residue" evidence="2">
    <location>
        <position position="1"/>
    </location>
</feature>
<evidence type="ECO:0000256" key="1">
    <source>
        <dbReference type="SAM" id="MobiDB-lite"/>
    </source>
</evidence>
<gene>
    <name evidence="2" type="primary">pol</name>
</gene>
<sequence length="117" mass="13506">SRSRSYSSRNRTGNSILYSKISRKMASQSNTYRPWQSFHQYCSESSLLVGMYQTEIPDSLPSPKSKSSSNPCIKNSKKSYGRYENKLSILRQQYKWEYSFTILKEGEESGKGRISAH</sequence>
<dbReference type="EMBL" id="DQ149267">
    <property type="protein sequence ID" value="AAZ94963.1"/>
    <property type="molecule type" value="Genomic_DNA"/>
</dbReference>
<evidence type="ECO:0000313" key="2">
    <source>
        <dbReference type="EMBL" id="AAZ94963.1"/>
    </source>
</evidence>
<organism evidence="2">
    <name type="scientific">Human immunodeficiency virus type 1</name>
    <name type="common">HIV-1</name>
    <dbReference type="NCBI Taxonomy" id="11676"/>
    <lineage>
        <taxon>Viruses</taxon>
        <taxon>Riboviria</taxon>
        <taxon>Pararnavirae</taxon>
        <taxon>Artverviricota</taxon>
        <taxon>Revtraviricetes</taxon>
        <taxon>Ortervirales</taxon>
        <taxon>Retroviridae</taxon>
        <taxon>Orthoretrovirinae</taxon>
        <taxon>Lentivirus</taxon>
        <taxon>Lentivirus humimdef1</taxon>
    </lineage>
</organism>
<accession>Q3S8K6</accession>